<gene>
    <name evidence="1" type="ORF">DWW10_04825</name>
</gene>
<comment type="caution">
    <text evidence="1">The sequence shown here is derived from an EMBL/GenBank/DDBJ whole genome shotgun (WGS) entry which is preliminary data.</text>
</comment>
<name>A0A412YJ02_9BACE</name>
<protein>
    <submittedName>
        <fullName evidence="1">Uncharacterized protein</fullName>
    </submittedName>
</protein>
<dbReference type="AlphaFoldDB" id="A0A412YJ02"/>
<organism evidence="1 2">
    <name type="scientific">Bacteroides intestinalis</name>
    <dbReference type="NCBI Taxonomy" id="329854"/>
    <lineage>
        <taxon>Bacteria</taxon>
        <taxon>Pseudomonadati</taxon>
        <taxon>Bacteroidota</taxon>
        <taxon>Bacteroidia</taxon>
        <taxon>Bacteroidales</taxon>
        <taxon>Bacteroidaceae</taxon>
        <taxon>Bacteroides</taxon>
    </lineage>
</organism>
<evidence type="ECO:0000313" key="1">
    <source>
        <dbReference type="EMBL" id="RGV57365.1"/>
    </source>
</evidence>
<accession>A0A412YJ02</accession>
<dbReference type="Proteomes" id="UP000283850">
    <property type="component" value="Unassembled WGS sequence"/>
</dbReference>
<dbReference type="EMBL" id="QRZF01000002">
    <property type="protein sequence ID" value="RGV57365.1"/>
    <property type="molecule type" value="Genomic_DNA"/>
</dbReference>
<proteinExistence type="predicted"/>
<evidence type="ECO:0000313" key="2">
    <source>
        <dbReference type="Proteomes" id="UP000283850"/>
    </source>
</evidence>
<reference evidence="1 2" key="1">
    <citation type="submission" date="2018-08" db="EMBL/GenBank/DDBJ databases">
        <title>A genome reference for cultivated species of the human gut microbiota.</title>
        <authorList>
            <person name="Zou Y."/>
            <person name="Xue W."/>
            <person name="Luo G."/>
        </authorList>
    </citation>
    <scope>NUCLEOTIDE SEQUENCE [LARGE SCALE GENOMIC DNA]</scope>
    <source>
        <strain evidence="1 2">AF14-32</strain>
    </source>
</reference>
<sequence length="193" mass="22195">MLILTSLCTVSMVAQDTISVIYESPKDAFVQKLMDFQGILGFDVTVKTSQKGLPYKLCMVRCTNGKAERKVLNEEIPCKMDSVSHFYFFAQAESADSVHIGCQYRVGTNLHIPIVTKNYILMETLPTKTYTVSDRIPLMAYTTGHRCEMNFNGKIVEAIDYCGVRYSKTHPSEWYEKFNIQDYIYFELEFQPK</sequence>
<dbReference type="RefSeq" id="WP_022393325.1">
    <property type="nucleotide sequence ID" value="NZ_QRZF01000002.1"/>
</dbReference>